<dbReference type="GO" id="GO:0006508">
    <property type="term" value="P:proteolysis"/>
    <property type="evidence" value="ECO:0007669"/>
    <property type="project" value="UniProtKB-KW"/>
</dbReference>
<evidence type="ECO:0000256" key="2">
    <source>
        <dbReference type="ARBA" id="ARBA00022670"/>
    </source>
</evidence>
<accession>A0A9Q7AIN6</accession>
<evidence type="ECO:0000313" key="8">
    <source>
        <dbReference type="Proteomes" id="UP000671879"/>
    </source>
</evidence>
<dbReference type="Pfam" id="PF04327">
    <property type="entry name" value="Peptidase_Prp"/>
    <property type="match status" value="1"/>
</dbReference>
<dbReference type="InterPro" id="IPR007422">
    <property type="entry name" value="Peptidase_Prp"/>
</dbReference>
<reference evidence="8" key="1">
    <citation type="submission" date="2021-04" db="EMBL/GenBank/DDBJ databases">
        <title>A novel Synergistetes isolate from a pyrite-forming mixed culture.</title>
        <authorList>
            <person name="Bunk B."/>
            <person name="Sproer C."/>
            <person name="Spring S."/>
            <person name="Pester M."/>
        </authorList>
    </citation>
    <scope>NUCLEOTIDE SEQUENCE [LARGE SCALE GENOMIC DNA]</scope>
    <source>
        <strain evidence="8">J.5.4.2-T.3.5.2</strain>
    </source>
</reference>
<dbReference type="PANTHER" id="PTHR39178:SF1">
    <property type="entry name" value="RIBOSOMAL-PROCESSING CYSTEINE PROTEASE PRP"/>
    <property type="match status" value="1"/>
</dbReference>
<organism evidence="7 8">
    <name type="scientific">Aminithiophilus ramosus</name>
    <dbReference type="NCBI Taxonomy" id="3029084"/>
    <lineage>
        <taxon>Bacteria</taxon>
        <taxon>Thermotogati</taxon>
        <taxon>Synergistota</taxon>
        <taxon>Synergistia</taxon>
        <taxon>Synergistales</taxon>
        <taxon>Aminithiophilaceae</taxon>
        <taxon>Aminithiophilus</taxon>
    </lineage>
</organism>
<evidence type="ECO:0000256" key="3">
    <source>
        <dbReference type="ARBA" id="ARBA00022801"/>
    </source>
</evidence>
<gene>
    <name evidence="7" type="ORF">KAR29_06825</name>
</gene>
<evidence type="ECO:0000256" key="1">
    <source>
        <dbReference type="ARBA" id="ARBA00022517"/>
    </source>
</evidence>
<dbReference type="Gene3D" id="3.30.70.1490">
    <property type="entry name" value="Cysteine protease Prp"/>
    <property type="match status" value="1"/>
</dbReference>
<proteinExistence type="inferred from homology"/>
<comment type="similarity">
    <text evidence="5">Belongs to the Prp family.</text>
</comment>
<evidence type="ECO:0000256" key="6">
    <source>
        <dbReference type="ARBA" id="ARBA00044538"/>
    </source>
</evidence>
<dbReference type="GO" id="GO:0042254">
    <property type="term" value="P:ribosome biogenesis"/>
    <property type="evidence" value="ECO:0007669"/>
    <property type="project" value="UniProtKB-KW"/>
</dbReference>
<dbReference type="GO" id="GO:0008234">
    <property type="term" value="F:cysteine-type peptidase activity"/>
    <property type="evidence" value="ECO:0007669"/>
    <property type="project" value="UniProtKB-KW"/>
</dbReference>
<keyword evidence="1" id="KW-0690">Ribosome biogenesis</keyword>
<sequence length="110" mass="12129">MIVLRLRKRKGFITRISAEGHSGYAPEGSDIVCAGVSALMQTLEIGFSDVLAISPLSSVDERRGYLSLEVPHADERTEILFQTIIGGLRAMEESYPAYLEILEAESDEKI</sequence>
<evidence type="ECO:0000256" key="4">
    <source>
        <dbReference type="ARBA" id="ARBA00022807"/>
    </source>
</evidence>
<dbReference type="Proteomes" id="UP000671879">
    <property type="component" value="Chromosome"/>
</dbReference>
<protein>
    <recommendedName>
        <fullName evidence="6">Ribosomal processing cysteine protease Prp</fullName>
    </recommendedName>
</protein>
<dbReference type="CDD" id="cd16332">
    <property type="entry name" value="Prp-like"/>
    <property type="match status" value="1"/>
</dbReference>
<dbReference type="KEGG" id="aram:KAR29_06825"/>
<keyword evidence="3" id="KW-0378">Hydrolase</keyword>
<dbReference type="PANTHER" id="PTHR39178">
    <property type="entry name" value="HYPOTHETICAL RIBOSOME-ASSOCIATED PROTEIN"/>
    <property type="match status" value="1"/>
</dbReference>
<dbReference type="RefSeq" id="WP_274374843.1">
    <property type="nucleotide sequence ID" value="NZ_CP072943.1"/>
</dbReference>
<name>A0A9Q7AIN6_9BACT</name>
<dbReference type="InterPro" id="IPR036764">
    <property type="entry name" value="Peptidase_Prp_sf"/>
</dbReference>
<dbReference type="AlphaFoldDB" id="A0A9Q7AIN6"/>
<keyword evidence="4" id="KW-0788">Thiol protease</keyword>
<evidence type="ECO:0000313" key="7">
    <source>
        <dbReference type="EMBL" id="QTX33559.1"/>
    </source>
</evidence>
<dbReference type="EMBL" id="CP072943">
    <property type="protein sequence ID" value="QTX33559.1"/>
    <property type="molecule type" value="Genomic_DNA"/>
</dbReference>
<evidence type="ECO:0000256" key="5">
    <source>
        <dbReference type="ARBA" id="ARBA00044503"/>
    </source>
</evidence>
<keyword evidence="2 7" id="KW-0645">Protease</keyword>
<keyword evidence="8" id="KW-1185">Reference proteome</keyword>
<dbReference type="SUPFAM" id="SSF118010">
    <property type="entry name" value="TM1457-like"/>
    <property type="match status" value="1"/>
</dbReference>